<dbReference type="AlphaFoldDB" id="A0A8S3ZXI2"/>
<evidence type="ECO:0000313" key="2">
    <source>
        <dbReference type="Proteomes" id="UP000678393"/>
    </source>
</evidence>
<dbReference type="OrthoDB" id="6088152at2759"/>
<organism evidence="1 2">
    <name type="scientific">Candidula unifasciata</name>
    <dbReference type="NCBI Taxonomy" id="100452"/>
    <lineage>
        <taxon>Eukaryota</taxon>
        <taxon>Metazoa</taxon>
        <taxon>Spiralia</taxon>
        <taxon>Lophotrochozoa</taxon>
        <taxon>Mollusca</taxon>
        <taxon>Gastropoda</taxon>
        <taxon>Heterobranchia</taxon>
        <taxon>Euthyneura</taxon>
        <taxon>Panpulmonata</taxon>
        <taxon>Eupulmonata</taxon>
        <taxon>Stylommatophora</taxon>
        <taxon>Helicina</taxon>
        <taxon>Helicoidea</taxon>
        <taxon>Geomitridae</taxon>
        <taxon>Candidula</taxon>
    </lineage>
</organism>
<accession>A0A8S3ZXI2</accession>
<dbReference type="Proteomes" id="UP000678393">
    <property type="component" value="Unassembled WGS sequence"/>
</dbReference>
<sequence>MDSLQLAILARGDQGYHETECSFGGEADLQRLLVDCDKNPGHENFIPVNEFSLKHLPDGYKDEDIVNYIRAQADLTVKITSKFTSMHRPEGYSFHNFRGKNFMRVGSGFMQYVYRNERRSNKPCPCPECKNSPTPRLEWAKLKIRTATHVVFDDDEAQNTMVEFFYDDDKQKDKVKRVYGESVRFGTVRGDWCDIRCVSHDIELCDFLKETWGKWRWLETKVNQKYTCEQDHRLAILVSHPHGCSKQVSIGVWRNRDIIEISREWENCVYSYDTPTCPGSSGAPVWILGQMKWAGFFGRHPHSGRPVEGLNISAIGWDKRSKAMT</sequence>
<dbReference type="InterPro" id="IPR009003">
    <property type="entry name" value="Peptidase_S1_PA"/>
</dbReference>
<proteinExistence type="predicted"/>
<keyword evidence="2" id="KW-1185">Reference proteome</keyword>
<dbReference type="SUPFAM" id="SSF50494">
    <property type="entry name" value="Trypsin-like serine proteases"/>
    <property type="match status" value="1"/>
</dbReference>
<evidence type="ECO:0000313" key="1">
    <source>
        <dbReference type="EMBL" id="CAG5131506.1"/>
    </source>
</evidence>
<reference evidence="1" key="1">
    <citation type="submission" date="2021-04" db="EMBL/GenBank/DDBJ databases">
        <authorList>
            <consortium name="Molecular Ecology Group"/>
        </authorList>
    </citation>
    <scope>NUCLEOTIDE SEQUENCE</scope>
</reference>
<name>A0A8S3ZXI2_9EUPU</name>
<comment type="caution">
    <text evidence="1">The sequence shown here is derived from an EMBL/GenBank/DDBJ whole genome shotgun (WGS) entry which is preliminary data.</text>
</comment>
<dbReference type="EMBL" id="CAJHNH020004702">
    <property type="protein sequence ID" value="CAG5131506.1"/>
    <property type="molecule type" value="Genomic_DNA"/>
</dbReference>
<gene>
    <name evidence="1" type="ORF">CUNI_LOCUS17064</name>
</gene>
<protein>
    <submittedName>
        <fullName evidence="1">Uncharacterized protein</fullName>
    </submittedName>
</protein>